<evidence type="ECO:0000256" key="1">
    <source>
        <dbReference type="SAM" id="Coils"/>
    </source>
</evidence>
<name>A0A8T2S3X4_CERRI</name>
<feature type="region of interest" description="Disordered" evidence="2">
    <location>
        <begin position="1"/>
        <end position="45"/>
    </location>
</feature>
<accession>A0A8T2S3X4</accession>
<keyword evidence="4" id="KW-1185">Reference proteome</keyword>
<keyword evidence="1" id="KW-0175">Coiled coil</keyword>
<dbReference type="OMA" id="FAMKENS"/>
<proteinExistence type="predicted"/>
<comment type="caution">
    <text evidence="3">The sequence shown here is derived from an EMBL/GenBank/DDBJ whole genome shotgun (WGS) entry which is preliminary data.</text>
</comment>
<sequence length="1553" mass="173620">MASSRKDHYSPSRKESSSLRRRDTSIESRRWNGSKPESPSQKAICNSRISLSRSYDSSDGIRRIMQARSESPSWRRGAVSPFPSSFSRKDQESSRNQTILDDAAWMSERIRNLQKSGLLSYPSLSKLRDPSHVLSSVFMDNVECSEIPYVCSNSNTQSSIPSLNQKADACVDEPLSAFRLSEVTLSEEDLLADISSTRTPTPVDLRYGQTSEKTTDPFQFNFFSNSLTSENSDAAQHGLEGSSNDSPLINTIRSDLLQRLEALQYRAQLAAKSFHDDNEDTCDDSMNGNILHCNKTFLPENQNLTALCQYNYAISESINVHNVPQVNTGQKVLKDTASSASWITNPNEDFQAWPDRSDLLHSSKKPIRPEYYLPLSKEEEPNLKGRDTSFPVSKVTRRSKLRDKDLIELAINETSAISQFRTEDINSGRLLNNQTRPDEGRGYRRSLGSQRCSSNMRSKMSRTTTSYNGRPSPKCCSSADTASLQGSTCTNVLNVEQEDKSYGIHGSVTEQDGQIRNMTDCDEVSWISEENVEGFLRSCNLLVGDIDIPNASEENHKLNTSFTSSKLSSSIVHDKGSPKVRNDNMNLSYSVNEAILSGCLEKENNGCRDNTFRDLNTNLEGNLKRESLKFSNPDTDNETSTGHDLLQASCVAQADQKLQHVSSPKSDLVTCESGREKQQKSKDNTIMDQSQFGEVSSCTMMDCNGSDRLAVEQKTDAPERQQQMCNSEFSSPFYSENLCKMVDDRSMSVTVNMTSPEIYLSENHYSPPSNKKCKKVSNSQFLLRDSSHIGHKIFARITRSLSFEEKGKNELESGLKENTYNSHSEPRSTSFSHYWIPVGNNSQDVTELLGTVKSTSHKEDECSLSDHNLLECSQSFEIQDSGMTQNVKPKQVPISAGKFGLLGIDETDQTSTFASELIEIMLDNKVKTCKEQEQIQVDNLSEMTHAQLENSLTCEALEDSNIWGQLNGLITVKTCVVPETHSEWVDCKTITTEKDYRSQVPSQCNDPEAKSSTDRELTLVKDYASEVSTKCEHTNLILKEEMKQSVISNVSCSPDIHASPSGKSKIAARSLLSVYKNPLWHDEGNVDHETDHILEGEAFPDYTYADGNVVDLNLDNNQFNFSRRFKDNIWDTYEGMGAFIDQIPTSPLLDNSRMVNSEGDAIGSTHAGDLNSLHHLECMVSAELNNGGKEYLAVVNESELVNDGQMFKDLLTSELFGIDGNEKQSASGQAIVHRLLESKDVNVGNMVDSNNNGFSASSSTVIPSEGCSQLKEASPPDTICTAHAAREVDCLECYTTVQAIMSSHNELVVIKDQDVGSITKESRKKEPSFETRLMLSSRPKKDGLQSEELETTGEVMQINFANLQDVQKDAHCLNISDNVIKVNGSPNIVNVPSNDEEAGEEVKRVTFVYSDTTKHMPNNVGTASLLPIDLSTVSTLSFSPFGMELSLSEELKKKEQKQPVRLEKCQEDQSYLKTIGEKVEILEAEINKFKRENRKLRNMMKFMIRKMKQLQQGFRGKRRRAISKGCITCIYSFQAQRRNALCCYVKGRRIRDP</sequence>
<feature type="coiled-coil region" evidence="1">
    <location>
        <begin position="1472"/>
        <end position="1513"/>
    </location>
</feature>
<evidence type="ECO:0000313" key="4">
    <source>
        <dbReference type="Proteomes" id="UP000825935"/>
    </source>
</evidence>
<feature type="region of interest" description="Disordered" evidence="2">
    <location>
        <begin position="67"/>
        <end position="95"/>
    </location>
</feature>
<evidence type="ECO:0000313" key="3">
    <source>
        <dbReference type="EMBL" id="KAH7302535.1"/>
    </source>
</evidence>
<feature type="compositionally biased region" description="Basic and acidic residues" evidence="2">
    <location>
        <begin position="1"/>
        <end position="30"/>
    </location>
</feature>
<dbReference type="OrthoDB" id="1930864at2759"/>
<organism evidence="3 4">
    <name type="scientific">Ceratopteris richardii</name>
    <name type="common">Triangle waterfern</name>
    <dbReference type="NCBI Taxonomy" id="49495"/>
    <lineage>
        <taxon>Eukaryota</taxon>
        <taxon>Viridiplantae</taxon>
        <taxon>Streptophyta</taxon>
        <taxon>Embryophyta</taxon>
        <taxon>Tracheophyta</taxon>
        <taxon>Polypodiopsida</taxon>
        <taxon>Polypodiidae</taxon>
        <taxon>Polypodiales</taxon>
        <taxon>Pteridineae</taxon>
        <taxon>Pteridaceae</taxon>
        <taxon>Parkerioideae</taxon>
        <taxon>Ceratopteris</taxon>
    </lineage>
</organism>
<protein>
    <submittedName>
        <fullName evidence="3">Uncharacterized protein</fullName>
    </submittedName>
</protein>
<feature type="region of interest" description="Disordered" evidence="2">
    <location>
        <begin position="430"/>
        <end position="473"/>
    </location>
</feature>
<feature type="compositionally biased region" description="Polar residues" evidence="2">
    <location>
        <begin position="35"/>
        <end position="44"/>
    </location>
</feature>
<feature type="compositionally biased region" description="Polar residues" evidence="2">
    <location>
        <begin position="447"/>
        <end position="469"/>
    </location>
</feature>
<dbReference type="EMBL" id="CM035428">
    <property type="protein sequence ID" value="KAH7302535.1"/>
    <property type="molecule type" value="Genomic_DNA"/>
</dbReference>
<dbReference type="Proteomes" id="UP000825935">
    <property type="component" value="Chromosome 23"/>
</dbReference>
<reference evidence="3 4" key="1">
    <citation type="submission" date="2021-08" db="EMBL/GenBank/DDBJ databases">
        <title>WGS assembly of Ceratopteris richardii.</title>
        <authorList>
            <person name="Marchant D.B."/>
            <person name="Chen G."/>
            <person name="Jenkins J."/>
            <person name="Shu S."/>
            <person name="Leebens-Mack J."/>
            <person name="Grimwood J."/>
            <person name="Schmutz J."/>
            <person name="Soltis P."/>
            <person name="Soltis D."/>
            <person name="Chen Z.-H."/>
        </authorList>
    </citation>
    <scope>NUCLEOTIDE SEQUENCE [LARGE SCALE GENOMIC DNA]</scope>
    <source>
        <strain evidence="3">Whitten #5841</strain>
        <tissue evidence="3">Leaf</tissue>
    </source>
</reference>
<evidence type="ECO:0000256" key="2">
    <source>
        <dbReference type="SAM" id="MobiDB-lite"/>
    </source>
</evidence>
<gene>
    <name evidence="3" type="ORF">KP509_23G076800</name>
</gene>